<organism evidence="2 3">
    <name type="scientific">Candidatus Sungiibacteriota bacterium</name>
    <dbReference type="NCBI Taxonomy" id="2750080"/>
    <lineage>
        <taxon>Bacteria</taxon>
        <taxon>Candidatus Sungiibacteriota</taxon>
    </lineage>
</organism>
<sequence>MYLSWIIPSKNEERNIEKSIREVNAYLSGRAIEYEIIVVDSHSGDRTREIVERLMKEIRELSILEANDAGKGGAVLDGMLKAGGAVRLFSDADNSTAPDHFGKMEPYLQQGYDLVIGSIELAGAVIDELLPLVEDKAWFFDSELLIVGEKSGLKIKEVPVIWHNPPGSKVGLSAYVSTFRELLIIKWNDLKGTYAR</sequence>
<evidence type="ECO:0000313" key="3">
    <source>
        <dbReference type="Proteomes" id="UP000808388"/>
    </source>
</evidence>
<accession>A0A9D6QYJ9</accession>
<dbReference type="PANTHER" id="PTHR10859:SF91">
    <property type="entry name" value="DOLICHYL-PHOSPHATE BETA-GLUCOSYLTRANSFERASE"/>
    <property type="match status" value="1"/>
</dbReference>
<dbReference type="InterPro" id="IPR001173">
    <property type="entry name" value="Glyco_trans_2-like"/>
</dbReference>
<gene>
    <name evidence="2" type="ORF">HY220_01950</name>
</gene>
<comment type="caution">
    <text evidence="2">The sequence shown here is derived from an EMBL/GenBank/DDBJ whole genome shotgun (WGS) entry which is preliminary data.</text>
</comment>
<dbReference type="Gene3D" id="3.90.550.10">
    <property type="entry name" value="Spore Coat Polysaccharide Biosynthesis Protein SpsA, Chain A"/>
    <property type="match status" value="1"/>
</dbReference>
<dbReference type="PANTHER" id="PTHR10859">
    <property type="entry name" value="GLYCOSYL TRANSFERASE"/>
    <property type="match status" value="1"/>
</dbReference>
<feature type="domain" description="Glycosyltransferase 2-like" evidence="1">
    <location>
        <begin position="4"/>
        <end position="124"/>
    </location>
</feature>
<name>A0A9D6QYJ9_9BACT</name>
<dbReference type="InterPro" id="IPR029044">
    <property type="entry name" value="Nucleotide-diphossugar_trans"/>
</dbReference>
<dbReference type="AlphaFoldDB" id="A0A9D6QYJ9"/>
<evidence type="ECO:0000259" key="1">
    <source>
        <dbReference type="Pfam" id="PF00535"/>
    </source>
</evidence>
<evidence type="ECO:0000313" key="2">
    <source>
        <dbReference type="EMBL" id="MBI3627491.1"/>
    </source>
</evidence>
<dbReference type="SUPFAM" id="SSF53448">
    <property type="entry name" value="Nucleotide-diphospho-sugar transferases"/>
    <property type="match status" value="1"/>
</dbReference>
<protein>
    <submittedName>
        <fullName evidence="2">Glycosyltransferase</fullName>
    </submittedName>
</protein>
<dbReference type="Pfam" id="PF00535">
    <property type="entry name" value="Glycos_transf_2"/>
    <property type="match status" value="1"/>
</dbReference>
<dbReference type="GO" id="GO:0006487">
    <property type="term" value="P:protein N-linked glycosylation"/>
    <property type="evidence" value="ECO:0007669"/>
    <property type="project" value="TreeGrafter"/>
</dbReference>
<proteinExistence type="predicted"/>
<dbReference type="Proteomes" id="UP000808388">
    <property type="component" value="Unassembled WGS sequence"/>
</dbReference>
<dbReference type="EMBL" id="JACQCQ010000008">
    <property type="protein sequence ID" value="MBI3627491.1"/>
    <property type="molecule type" value="Genomic_DNA"/>
</dbReference>
<reference evidence="2" key="1">
    <citation type="submission" date="2020-07" db="EMBL/GenBank/DDBJ databases">
        <title>Huge and variable diversity of episymbiotic CPR bacteria and DPANN archaea in groundwater ecosystems.</title>
        <authorList>
            <person name="He C.Y."/>
            <person name="Keren R."/>
            <person name="Whittaker M."/>
            <person name="Farag I.F."/>
            <person name="Doudna J."/>
            <person name="Cate J.H.D."/>
            <person name="Banfield J.F."/>
        </authorList>
    </citation>
    <scope>NUCLEOTIDE SEQUENCE</scope>
    <source>
        <strain evidence="2">NC_groundwater_972_Pr1_S-0.2um_49_27</strain>
    </source>
</reference>